<dbReference type="GeneID" id="54455644"/>
<reference evidence="1 3" key="1">
    <citation type="journal article" date="2020" name="Stud. Mycol.">
        <title>101 Dothideomycetes genomes: a test case for predicting lifestyles and emergence of pathogens.</title>
        <authorList>
            <person name="Haridas S."/>
            <person name="Albert R."/>
            <person name="Binder M."/>
            <person name="Bloem J."/>
            <person name="Labutti K."/>
            <person name="Salamov A."/>
            <person name="Andreopoulos B."/>
            <person name="Baker S."/>
            <person name="Barry K."/>
            <person name="Bills G."/>
            <person name="Bluhm B."/>
            <person name="Cannon C."/>
            <person name="Castanera R."/>
            <person name="Culley D."/>
            <person name="Daum C."/>
            <person name="Ezra D."/>
            <person name="Gonzalez J."/>
            <person name="Henrissat B."/>
            <person name="Kuo A."/>
            <person name="Liang C."/>
            <person name="Lipzen A."/>
            <person name="Lutzoni F."/>
            <person name="Magnuson J."/>
            <person name="Mondo S."/>
            <person name="Nolan M."/>
            <person name="Ohm R."/>
            <person name="Pangilinan J."/>
            <person name="Park H.-J."/>
            <person name="Ramirez L."/>
            <person name="Alfaro M."/>
            <person name="Sun H."/>
            <person name="Tritt A."/>
            <person name="Yoshinaga Y."/>
            <person name="Zwiers L.-H."/>
            <person name="Turgeon B."/>
            <person name="Goodwin S."/>
            <person name="Spatafora J."/>
            <person name="Crous P."/>
            <person name="Grigoriev I."/>
        </authorList>
    </citation>
    <scope>NUCLEOTIDE SEQUENCE</scope>
    <source>
        <strain evidence="1 3">CBS 304.34</strain>
    </source>
</reference>
<evidence type="ECO:0000313" key="3">
    <source>
        <dbReference type="RefSeq" id="XP_033573846.1"/>
    </source>
</evidence>
<name>A0A6A6YDI0_9PEZI</name>
<proteinExistence type="predicted"/>
<reference evidence="3" key="3">
    <citation type="submission" date="2025-04" db="UniProtKB">
        <authorList>
            <consortium name="RefSeq"/>
        </authorList>
    </citation>
    <scope>IDENTIFICATION</scope>
    <source>
        <strain evidence="3">CBS 304.34</strain>
    </source>
</reference>
<feature type="non-terminal residue" evidence="1">
    <location>
        <position position="97"/>
    </location>
</feature>
<gene>
    <name evidence="1 3" type="ORF">BDZ99DRAFT_366395</name>
</gene>
<keyword evidence="2" id="KW-1185">Reference proteome</keyword>
<dbReference type="OrthoDB" id="5335351at2759"/>
<protein>
    <submittedName>
        <fullName evidence="1 3">Uncharacterized protein</fullName>
    </submittedName>
</protein>
<dbReference type="RefSeq" id="XP_033573846.1">
    <property type="nucleotide sequence ID" value="XM_033714751.1"/>
</dbReference>
<evidence type="ECO:0000313" key="1">
    <source>
        <dbReference type="EMBL" id="KAF2806882.1"/>
    </source>
</evidence>
<evidence type="ECO:0000313" key="2">
    <source>
        <dbReference type="Proteomes" id="UP000504636"/>
    </source>
</evidence>
<dbReference type="Proteomes" id="UP000504636">
    <property type="component" value="Unplaced"/>
</dbReference>
<dbReference type="EMBL" id="MU003706">
    <property type="protein sequence ID" value="KAF2806882.1"/>
    <property type="molecule type" value="Genomic_DNA"/>
</dbReference>
<reference evidence="3" key="2">
    <citation type="submission" date="2020-04" db="EMBL/GenBank/DDBJ databases">
        <authorList>
            <consortium name="NCBI Genome Project"/>
        </authorList>
    </citation>
    <scope>NUCLEOTIDE SEQUENCE</scope>
    <source>
        <strain evidence="3">CBS 304.34</strain>
    </source>
</reference>
<organism evidence="1">
    <name type="scientific">Mytilinidion resinicola</name>
    <dbReference type="NCBI Taxonomy" id="574789"/>
    <lineage>
        <taxon>Eukaryota</taxon>
        <taxon>Fungi</taxon>
        <taxon>Dikarya</taxon>
        <taxon>Ascomycota</taxon>
        <taxon>Pezizomycotina</taxon>
        <taxon>Dothideomycetes</taxon>
        <taxon>Pleosporomycetidae</taxon>
        <taxon>Mytilinidiales</taxon>
        <taxon>Mytilinidiaceae</taxon>
        <taxon>Mytilinidion</taxon>
    </lineage>
</organism>
<accession>A0A6A6YDI0</accession>
<dbReference type="AlphaFoldDB" id="A0A6A6YDI0"/>
<sequence>DPSERIEDFNWGELEDRYHEAMDKNIDVEQQLTEEWANLMNFFSIWQDASKHHEVDRSFRRLRTRMAHVQNSEENLEKTRNHYIHVVKAFESALDLL</sequence>
<feature type="non-terminal residue" evidence="1">
    <location>
        <position position="1"/>
    </location>
</feature>